<organism evidence="1">
    <name type="scientific">freshwater metagenome</name>
    <dbReference type="NCBI Taxonomy" id="449393"/>
    <lineage>
        <taxon>unclassified sequences</taxon>
        <taxon>metagenomes</taxon>
        <taxon>ecological metagenomes</taxon>
    </lineage>
</organism>
<dbReference type="SUPFAM" id="SSF54427">
    <property type="entry name" value="NTF2-like"/>
    <property type="match status" value="1"/>
</dbReference>
<evidence type="ECO:0000313" key="1">
    <source>
        <dbReference type="EMBL" id="CAB4538001.1"/>
    </source>
</evidence>
<reference evidence="1" key="1">
    <citation type="submission" date="2020-05" db="EMBL/GenBank/DDBJ databases">
        <authorList>
            <person name="Chiriac C."/>
            <person name="Salcher M."/>
            <person name="Ghai R."/>
            <person name="Kavagutti S V."/>
        </authorList>
    </citation>
    <scope>NUCLEOTIDE SEQUENCE</scope>
</reference>
<dbReference type="EMBL" id="CAEZSK010000046">
    <property type="protein sequence ID" value="CAB4538001.1"/>
    <property type="molecule type" value="Genomic_DNA"/>
</dbReference>
<proteinExistence type="predicted"/>
<gene>
    <name evidence="1" type="ORF">UFOPK1419_00475</name>
</gene>
<dbReference type="AlphaFoldDB" id="A0A6J6BG72"/>
<name>A0A6J6BG72_9ZZZZ</name>
<protein>
    <submittedName>
        <fullName evidence="1">Unannotated protein</fullName>
    </submittedName>
</protein>
<sequence length="116" mass="12193">MAGTTALVAADLYVEVNGIAQVSSGADDEAAMAILYEIYPDYRREIKRIIDSGDEAAVIWKMLGTPSSAIEGILPLEVEGVSVVTGDGFVLTKASLYADSSALDQALARAKQAKRG</sequence>
<accession>A0A6J6BG72</accession>
<dbReference type="Gene3D" id="3.10.450.50">
    <property type="match status" value="1"/>
</dbReference>
<dbReference type="InterPro" id="IPR032710">
    <property type="entry name" value="NTF2-like_dom_sf"/>
</dbReference>